<dbReference type="Pfam" id="PF04055">
    <property type="entry name" value="Radical_SAM"/>
    <property type="match status" value="1"/>
</dbReference>
<gene>
    <name evidence="7" type="ORF">IHQ72_07960</name>
</gene>
<dbReference type="EMBL" id="CP062229">
    <property type="protein sequence ID" value="UVC18896.1"/>
    <property type="molecule type" value="Genomic_DNA"/>
</dbReference>
<dbReference type="InterPro" id="IPR058240">
    <property type="entry name" value="rSAM_sf"/>
</dbReference>
<keyword evidence="4" id="KW-0408">Iron</keyword>
<name>A0ABY5R7V8_9HYPH</name>
<feature type="domain" description="Radical SAM core" evidence="6">
    <location>
        <begin position="79"/>
        <end position="320"/>
    </location>
</feature>
<dbReference type="PROSITE" id="PS51918">
    <property type="entry name" value="RADICAL_SAM"/>
    <property type="match status" value="1"/>
</dbReference>
<dbReference type="Proteomes" id="UP001058098">
    <property type="component" value="Chromosome"/>
</dbReference>
<dbReference type="SFLD" id="SFLDS00029">
    <property type="entry name" value="Radical_SAM"/>
    <property type="match status" value="1"/>
</dbReference>
<keyword evidence="3" id="KW-0479">Metal-binding</keyword>
<dbReference type="InterPro" id="IPR013785">
    <property type="entry name" value="Aldolase_TIM"/>
</dbReference>
<dbReference type="SFLD" id="SFLDG01065">
    <property type="entry name" value="anaerobic_coproporphyrinogen-I"/>
    <property type="match status" value="1"/>
</dbReference>
<evidence type="ECO:0000256" key="1">
    <source>
        <dbReference type="ARBA" id="ARBA00001966"/>
    </source>
</evidence>
<keyword evidence="8" id="KW-1185">Reference proteome</keyword>
<keyword evidence="5" id="KW-0411">Iron-sulfur</keyword>
<evidence type="ECO:0000256" key="5">
    <source>
        <dbReference type="ARBA" id="ARBA00023014"/>
    </source>
</evidence>
<dbReference type="PANTHER" id="PTHR13932:SF5">
    <property type="entry name" value="RADICAL S-ADENOSYL METHIONINE DOMAIN-CONTAINING PROTEIN 1, MITOCHONDRIAL"/>
    <property type="match status" value="1"/>
</dbReference>
<evidence type="ECO:0000313" key="7">
    <source>
        <dbReference type="EMBL" id="UVC18896.1"/>
    </source>
</evidence>
<protein>
    <submittedName>
        <fullName evidence="7">Radical SAM protein</fullName>
    </submittedName>
</protein>
<sequence length="507" mass="56813">MNEAISIDIQSLDRDLRSDEHKAPRRARALRRPRHGALEILDAHPELRQGQEEYNINVTSQTGNKLLADQTFREIRTHDGADKPAHLYFHVPLCDYVCKFCNYVKRLAPRDDDGAALNLWTNLLIAESTLYLDRCEWLGRADIQSLYLGGGTASLLRVWHLERILAHVREHYALAPNAEITLEGNPDNFLEAEAADAARIGFNRFSLGVQSLNDRVTSFTGRKHGAADSLRAIDKLAATGKPFNVDMMFGLPHQDVETVVTDIEELVARGVPTITIYRFRNALRHEMGIGNKSAWNNAQVITHMASEGLFPTLAQTYAMRDAITDVLLANSYYPSPCGWWSRLGTYPNGNIPQVSRNKWQHFDTMIAFGPGAYGWLSGSRHEVVQTHNIQDIAAYLQHMRDGATEPPLSFGRHLDARQTVATVLGFAFKANQPIELARFKSQYAVDLLHVEPYSTVLGHLLKTGFLEMSADGRSVRPTLDGETVHEEIISHYLHKTIGDADAVACKR</sequence>
<dbReference type="InterPro" id="IPR007197">
    <property type="entry name" value="rSAM"/>
</dbReference>
<reference evidence="7" key="1">
    <citation type="submission" date="2020-09" db="EMBL/GenBank/DDBJ databases">
        <title>Rhizobia associated with sainfoin plants.</title>
        <authorList>
            <person name="Asharfi S."/>
            <person name="Kuzmanovic N."/>
            <person name="Bunk B."/>
            <person name="Sproeer C."/>
            <person name="Becker M."/>
            <person name="Thuenen T."/>
        </authorList>
    </citation>
    <scope>NUCLEOTIDE SEQUENCE</scope>
    <source>
        <strain evidence="7">OM4</strain>
    </source>
</reference>
<dbReference type="SMART" id="SM00729">
    <property type="entry name" value="Elp3"/>
    <property type="match status" value="1"/>
</dbReference>
<proteinExistence type="predicted"/>
<dbReference type="InterPro" id="IPR006638">
    <property type="entry name" value="Elp3/MiaA/NifB-like_rSAM"/>
</dbReference>
<evidence type="ECO:0000256" key="3">
    <source>
        <dbReference type="ARBA" id="ARBA00022723"/>
    </source>
</evidence>
<organism evidence="7 8">
    <name type="scientific">Mesorhizobium onobrychidis</name>
    <dbReference type="NCBI Taxonomy" id="2775404"/>
    <lineage>
        <taxon>Bacteria</taxon>
        <taxon>Pseudomonadati</taxon>
        <taxon>Pseudomonadota</taxon>
        <taxon>Alphaproteobacteria</taxon>
        <taxon>Hyphomicrobiales</taxon>
        <taxon>Phyllobacteriaceae</taxon>
        <taxon>Mesorhizobium</taxon>
    </lineage>
</organism>
<dbReference type="PANTHER" id="PTHR13932">
    <property type="entry name" value="COPROPORPHYRINIGEN III OXIDASE"/>
    <property type="match status" value="1"/>
</dbReference>
<accession>A0ABY5R7V8</accession>
<evidence type="ECO:0000259" key="6">
    <source>
        <dbReference type="PROSITE" id="PS51918"/>
    </source>
</evidence>
<dbReference type="SUPFAM" id="SSF102114">
    <property type="entry name" value="Radical SAM enzymes"/>
    <property type="match status" value="1"/>
</dbReference>
<dbReference type="InterPro" id="IPR034505">
    <property type="entry name" value="Coproporphyrinogen-III_oxidase"/>
</dbReference>
<evidence type="ECO:0000256" key="4">
    <source>
        <dbReference type="ARBA" id="ARBA00023004"/>
    </source>
</evidence>
<evidence type="ECO:0000256" key="2">
    <source>
        <dbReference type="ARBA" id="ARBA00022691"/>
    </source>
</evidence>
<keyword evidence="2" id="KW-0949">S-adenosyl-L-methionine</keyword>
<comment type="cofactor">
    <cofactor evidence="1">
        <name>[4Fe-4S] cluster</name>
        <dbReference type="ChEBI" id="CHEBI:49883"/>
    </cofactor>
</comment>
<dbReference type="CDD" id="cd01335">
    <property type="entry name" value="Radical_SAM"/>
    <property type="match status" value="1"/>
</dbReference>
<dbReference type="Gene3D" id="3.20.20.70">
    <property type="entry name" value="Aldolase class I"/>
    <property type="match status" value="1"/>
</dbReference>
<evidence type="ECO:0000313" key="8">
    <source>
        <dbReference type="Proteomes" id="UP001058098"/>
    </source>
</evidence>